<gene>
    <name evidence="1" type="ORF">M422DRAFT_248429</name>
</gene>
<dbReference type="HOGENOM" id="CLU_1038888_0_0_1"/>
<name>A0A0C9VIR2_SPHS4</name>
<accession>A0A0C9VIR2</accession>
<evidence type="ECO:0000313" key="2">
    <source>
        <dbReference type="Proteomes" id="UP000054279"/>
    </source>
</evidence>
<organism evidence="1 2">
    <name type="scientific">Sphaerobolus stellatus (strain SS14)</name>
    <dbReference type="NCBI Taxonomy" id="990650"/>
    <lineage>
        <taxon>Eukaryota</taxon>
        <taxon>Fungi</taxon>
        <taxon>Dikarya</taxon>
        <taxon>Basidiomycota</taxon>
        <taxon>Agaricomycotina</taxon>
        <taxon>Agaricomycetes</taxon>
        <taxon>Phallomycetidae</taxon>
        <taxon>Geastrales</taxon>
        <taxon>Sphaerobolaceae</taxon>
        <taxon>Sphaerobolus</taxon>
    </lineage>
</organism>
<protein>
    <submittedName>
        <fullName evidence="1">Uncharacterized protein</fullName>
    </submittedName>
</protein>
<dbReference type="EMBL" id="KN837100">
    <property type="protein sequence ID" value="KIJ47844.1"/>
    <property type="molecule type" value="Genomic_DNA"/>
</dbReference>
<proteinExistence type="predicted"/>
<sequence length="268" mass="29862">MAATVNLGPNTVTDGHCNSQNLAATGFEILVTSAKVQALFYPTPIHASNDHRSWVAATRKCAPSGIDLVVNFDTDLSWGEICLAGSAVVSERYVSIDWATLAEDEYFLRGLEEVHPALSVAHEKALSNSPNNVVLLGLEDIDPELSIIRADVIPRNVCFQSSCNLCLNRWRWGTRYCSRKLYGGKRSQAYFSDVQILNQGKLCYRKFRRFMLTPHSLAGQAFEDVQFTREKRIVQYLCGPPGVSVTYGGLSACGEDQRIVRQSRLLRR</sequence>
<dbReference type="Proteomes" id="UP000054279">
    <property type="component" value="Unassembled WGS sequence"/>
</dbReference>
<reference evidence="1 2" key="1">
    <citation type="submission" date="2014-06" db="EMBL/GenBank/DDBJ databases">
        <title>Evolutionary Origins and Diversification of the Mycorrhizal Mutualists.</title>
        <authorList>
            <consortium name="DOE Joint Genome Institute"/>
            <consortium name="Mycorrhizal Genomics Consortium"/>
            <person name="Kohler A."/>
            <person name="Kuo A."/>
            <person name="Nagy L.G."/>
            <person name="Floudas D."/>
            <person name="Copeland A."/>
            <person name="Barry K.W."/>
            <person name="Cichocki N."/>
            <person name="Veneault-Fourrey C."/>
            <person name="LaButti K."/>
            <person name="Lindquist E.A."/>
            <person name="Lipzen A."/>
            <person name="Lundell T."/>
            <person name="Morin E."/>
            <person name="Murat C."/>
            <person name="Riley R."/>
            <person name="Ohm R."/>
            <person name="Sun H."/>
            <person name="Tunlid A."/>
            <person name="Henrissat B."/>
            <person name="Grigoriev I.V."/>
            <person name="Hibbett D.S."/>
            <person name="Martin F."/>
        </authorList>
    </citation>
    <scope>NUCLEOTIDE SEQUENCE [LARGE SCALE GENOMIC DNA]</scope>
    <source>
        <strain evidence="1 2">SS14</strain>
    </source>
</reference>
<dbReference type="AlphaFoldDB" id="A0A0C9VIR2"/>
<keyword evidence="2" id="KW-1185">Reference proteome</keyword>
<evidence type="ECO:0000313" key="1">
    <source>
        <dbReference type="EMBL" id="KIJ47844.1"/>
    </source>
</evidence>